<dbReference type="EMBL" id="JAHQIW010007131">
    <property type="protein sequence ID" value="KAJ1372362.1"/>
    <property type="molecule type" value="Genomic_DNA"/>
</dbReference>
<evidence type="ECO:0000256" key="1">
    <source>
        <dbReference type="ARBA" id="ARBA00006395"/>
    </source>
</evidence>
<feature type="domain" description="RecQ mediated genome instability protein 1 OB-fold" evidence="3">
    <location>
        <begin position="103"/>
        <end position="227"/>
    </location>
</feature>
<dbReference type="AlphaFoldDB" id="A0AAD5R9Q8"/>
<protein>
    <recommendedName>
        <fullName evidence="2">RecQ-mediated genome instability protein 1</fullName>
    </recommendedName>
</protein>
<dbReference type="PANTHER" id="PTHR14790">
    <property type="entry name" value="RECQ-MEDIATED GENOME INSTABILITY PROTEIN 1 RMI1"/>
    <property type="match status" value="1"/>
</dbReference>
<dbReference type="InterPro" id="IPR042470">
    <property type="entry name" value="RMI1_N_C_sf"/>
</dbReference>
<evidence type="ECO:0000256" key="2">
    <source>
        <dbReference type="ARBA" id="ARBA00018987"/>
    </source>
</evidence>
<evidence type="ECO:0000313" key="4">
    <source>
        <dbReference type="EMBL" id="KAJ1372362.1"/>
    </source>
</evidence>
<dbReference type="GO" id="GO:0000724">
    <property type="term" value="P:double-strand break repair via homologous recombination"/>
    <property type="evidence" value="ECO:0007669"/>
    <property type="project" value="TreeGrafter"/>
</dbReference>
<gene>
    <name evidence="4" type="ORF">KIN20_034501</name>
</gene>
<dbReference type="Gene3D" id="2.40.50.770">
    <property type="entry name" value="RecQ-mediated genome instability protein Rmi1, C-terminal domain"/>
    <property type="match status" value="1"/>
</dbReference>
<evidence type="ECO:0000259" key="3">
    <source>
        <dbReference type="Pfam" id="PF08585"/>
    </source>
</evidence>
<accession>A0AAD5R9Q8</accession>
<evidence type="ECO:0000313" key="5">
    <source>
        <dbReference type="Proteomes" id="UP001196413"/>
    </source>
</evidence>
<sequence length="300" mass="33707">MDESSDVRCVRVRHNANIMKNEMEDILSFVFDFFMERHIVLKEEWISNVLAFLISFFEAELKGYAPENPKSVASLMYEQWKYTDISDSTYPLLKQLGIDGNAHKVYVRQPLVLQVTSIVDIGASFHSQFCALVHEFVDNTGFEPLPDMERGRGLEDFEAKPRRMLSFTVSDGETTLRAIEYHSIKSLSLLTKPGCKILLIPPILCRKGVFLLKPSNVQLLGGDVQSLFMTGRPLQVMSEKLNLPIPASKADSSAVNGIQTDCVKRIEDNSITNGVAAKRSAKKGLFCSYTIVFVLLSFLL</sequence>
<dbReference type="InterPro" id="IPR013894">
    <property type="entry name" value="RMI1_OB"/>
</dbReference>
<dbReference type="GO" id="GO:0031422">
    <property type="term" value="C:RecQ family helicase-topoisomerase III complex"/>
    <property type="evidence" value="ECO:0007669"/>
    <property type="project" value="TreeGrafter"/>
</dbReference>
<dbReference type="GO" id="GO:0016604">
    <property type="term" value="C:nuclear body"/>
    <property type="evidence" value="ECO:0007669"/>
    <property type="project" value="TreeGrafter"/>
</dbReference>
<dbReference type="SMART" id="SM01161">
    <property type="entry name" value="DUF1767"/>
    <property type="match status" value="1"/>
</dbReference>
<comment type="caution">
    <text evidence="4">The sequence shown here is derived from an EMBL/GenBank/DDBJ whole genome shotgun (WGS) entry which is preliminary data.</text>
</comment>
<keyword evidence="5" id="KW-1185">Reference proteome</keyword>
<dbReference type="GO" id="GO:0000712">
    <property type="term" value="P:resolution of meiotic recombination intermediates"/>
    <property type="evidence" value="ECO:0007669"/>
    <property type="project" value="TreeGrafter"/>
</dbReference>
<name>A0AAD5R9Q8_PARTN</name>
<organism evidence="4 5">
    <name type="scientific">Parelaphostrongylus tenuis</name>
    <name type="common">Meningeal worm</name>
    <dbReference type="NCBI Taxonomy" id="148309"/>
    <lineage>
        <taxon>Eukaryota</taxon>
        <taxon>Metazoa</taxon>
        <taxon>Ecdysozoa</taxon>
        <taxon>Nematoda</taxon>
        <taxon>Chromadorea</taxon>
        <taxon>Rhabditida</taxon>
        <taxon>Rhabditina</taxon>
        <taxon>Rhabditomorpha</taxon>
        <taxon>Strongyloidea</taxon>
        <taxon>Metastrongylidae</taxon>
        <taxon>Parelaphostrongylus</taxon>
    </lineage>
</organism>
<proteinExistence type="inferred from homology"/>
<dbReference type="Pfam" id="PF08585">
    <property type="entry name" value="RMI1_N_C"/>
    <property type="match status" value="1"/>
</dbReference>
<reference evidence="4" key="1">
    <citation type="submission" date="2021-06" db="EMBL/GenBank/DDBJ databases">
        <title>Parelaphostrongylus tenuis whole genome reference sequence.</title>
        <authorList>
            <person name="Garwood T.J."/>
            <person name="Larsen P.A."/>
            <person name="Fountain-Jones N.M."/>
            <person name="Garbe J.R."/>
            <person name="Macchietto M.G."/>
            <person name="Kania S.A."/>
            <person name="Gerhold R.W."/>
            <person name="Richards J.E."/>
            <person name="Wolf T.M."/>
        </authorList>
    </citation>
    <scope>NUCLEOTIDE SEQUENCE</scope>
    <source>
        <strain evidence="4">MNPRO001-30</strain>
        <tissue evidence="4">Meninges</tissue>
    </source>
</reference>
<dbReference type="PANTHER" id="PTHR14790:SF15">
    <property type="entry name" value="RECQ-MEDIATED GENOME INSTABILITY PROTEIN 1"/>
    <property type="match status" value="1"/>
</dbReference>
<dbReference type="Proteomes" id="UP001196413">
    <property type="component" value="Unassembled WGS sequence"/>
</dbReference>
<comment type="similarity">
    <text evidence="1">Belongs to the RMI1 family.</text>
</comment>